<protein>
    <submittedName>
        <fullName evidence="2">Uncharacterized protein</fullName>
    </submittedName>
</protein>
<dbReference type="Proteomes" id="UP000236291">
    <property type="component" value="Unassembled WGS sequence"/>
</dbReference>
<sequence length="145" mass="16194">MSKKYGRESTVGTDAAQAYIDNAIGIVPMLFQMLDEMDVAAFTHIAMVVWHGPREMQHDRSNSRIVMERHVWIKPPMGTLKCNIDAACYSDLNRYCVAACVRDARGRFVKAYARGFEGRPSGSGSFGCNGSSTMDKERTHDKHSD</sequence>
<accession>A0A2K3M304</accession>
<reference evidence="2 3" key="1">
    <citation type="journal article" date="2014" name="Am. J. Bot.">
        <title>Genome assembly and annotation for red clover (Trifolium pratense; Fabaceae).</title>
        <authorList>
            <person name="Istvanek J."/>
            <person name="Jaros M."/>
            <person name="Krenek A."/>
            <person name="Repkova J."/>
        </authorList>
    </citation>
    <scope>NUCLEOTIDE SEQUENCE [LARGE SCALE GENOMIC DNA]</scope>
    <source>
        <strain evidence="3">cv. Tatra</strain>
        <tissue evidence="2">Young leaves</tissue>
    </source>
</reference>
<feature type="region of interest" description="Disordered" evidence="1">
    <location>
        <begin position="120"/>
        <end position="145"/>
    </location>
</feature>
<proteinExistence type="predicted"/>
<dbReference type="AlphaFoldDB" id="A0A2K3M304"/>
<name>A0A2K3M304_TRIPR</name>
<dbReference type="EMBL" id="ASHM01048135">
    <property type="protein sequence ID" value="PNX85168.1"/>
    <property type="molecule type" value="Genomic_DNA"/>
</dbReference>
<gene>
    <name evidence="2" type="ORF">L195_g041235</name>
</gene>
<evidence type="ECO:0000313" key="3">
    <source>
        <dbReference type="Proteomes" id="UP000236291"/>
    </source>
</evidence>
<feature type="compositionally biased region" description="Basic and acidic residues" evidence="1">
    <location>
        <begin position="134"/>
        <end position="145"/>
    </location>
</feature>
<evidence type="ECO:0000256" key="1">
    <source>
        <dbReference type="SAM" id="MobiDB-lite"/>
    </source>
</evidence>
<comment type="caution">
    <text evidence="2">The sequence shown here is derived from an EMBL/GenBank/DDBJ whole genome shotgun (WGS) entry which is preliminary data.</text>
</comment>
<reference evidence="2 3" key="2">
    <citation type="journal article" date="2017" name="Front. Plant Sci.">
        <title>Gene Classification and Mining of Molecular Markers Useful in Red Clover (Trifolium pratense) Breeding.</title>
        <authorList>
            <person name="Istvanek J."/>
            <person name="Dluhosova J."/>
            <person name="Dluhos P."/>
            <person name="Patkova L."/>
            <person name="Nedelnik J."/>
            <person name="Repkova J."/>
        </authorList>
    </citation>
    <scope>NUCLEOTIDE SEQUENCE [LARGE SCALE GENOMIC DNA]</scope>
    <source>
        <strain evidence="3">cv. Tatra</strain>
        <tissue evidence="2">Young leaves</tissue>
    </source>
</reference>
<organism evidence="2 3">
    <name type="scientific">Trifolium pratense</name>
    <name type="common">Red clover</name>
    <dbReference type="NCBI Taxonomy" id="57577"/>
    <lineage>
        <taxon>Eukaryota</taxon>
        <taxon>Viridiplantae</taxon>
        <taxon>Streptophyta</taxon>
        <taxon>Embryophyta</taxon>
        <taxon>Tracheophyta</taxon>
        <taxon>Spermatophyta</taxon>
        <taxon>Magnoliopsida</taxon>
        <taxon>eudicotyledons</taxon>
        <taxon>Gunneridae</taxon>
        <taxon>Pentapetalae</taxon>
        <taxon>rosids</taxon>
        <taxon>fabids</taxon>
        <taxon>Fabales</taxon>
        <taxon>Fabaceae</taxon>
        <taxon>Papilionoideae</taxon>
        <taxon>50 kb inversion clade</taxon>
        <taxon>NPAAA clade</taxon>
        <taxon>Hologalegina</taxon>
        <taxon>IRL clade</taxon>
        <taxon>Trifolieae</taxon>
        <taxon>Trifolium</taxon>
    </lineage>
</organism>
<evidence type="ECO:0000313" key="2">
    <source>
        <dbReference type="EMBL" id="PNX85168.1"/>
    </source>
</evidence>
<feature type="compositionally biased region" description="Low complexity" evidence="1">
    <location>
        <begin position="122"/>
        <end position="132"/>
    </location>
</feature>